<evidence type="ECO:0000256" key="1">
    <source>
        <dbReference type="ARBA" id="ARBA00004651"/>
    </source>
</evidence>
<evidence type="ECO:0000256" key="5">
    <source>
        <dbReference type="ARBA" id="ARBA00023136"/>
    </source>
</evidence>
<sequence>MTMFQNILHQLWNQRRQNGWILLELIAVTFFLWTVIDPVCVLTGNRLIAPGFESEGRYVLTLEAYEPNDVRYRKEVTDTAQRDNLLRIAGLIRRCPEVADLTIVRPYSFPNCMSWSGNTLTTDTLDNAQTRKLSAQYYEFYVRDGGNLFRTYGVREAITGRDIEIPEDCLNGDKAFVSATLARRFYGTTDVRGKKFFMSGKPYEVAGVFGEFKHRDYRLPFPLVVFPMSEIKPSSYINWQWTVVFRLKDGVDARAFEKRFREEVAPQLQIGNFCYPELISFNRQIRDALENSGTVNKLRVQYALAGFALLCIFLGMTGTFWVRCDARRGEIGLMRSLGATKRDVRKRFLVEAWLLVTVAFLIGLVAVAQYVVTSGMADLPEESFRSDGLDTFYWQNRPLAHFLVVSSVVYVLLAAVSLVSTLIPVSRIAREEPADALRDE</sequence>
<comment type="subcellular location">
    <subcellularLocation>
        <location evidence="1">Cell membrane</location>
        <topology evidence="1">Multi-pass membrane protein</topology>
    </subcellularLocation>
</comment>
<organism evidence="10 11">
    <name type="scientific">Phocaeicola coprophilus DSM 18228 = JCM 13818</name>
    <dbReference type="NCBI Taxonomy" id="547042"/>
    <lineage>
        <taxon>Bacteria</taxon>
        <taxon>Pseudomonadati</taxon>
        <taxon>Bacteroidota</taxon>
        <taxon>Bacteroidia</taxon>
        <taxon>Bacteroidales</taxon>
        <taxon>Bacteroidaceae</taxon>
        <taxon>Phocaeicola</taxon>
    </lineage>
</organism>
<dbReference type="Pfam" id="PF02687">
    <property type="entry name" value="FtsX"/>
    <property type="match status" value="1"/>
</dbReference>
<dbReference type="HOGENOM" id="CLU_054551_0_0_10"/>
<evidence type="ECO:0000256" key="4">
    <source>
        <dbReference type="ARBA" id="ARBA00022989"/>
    </source>
</evidence>
<evidence type="ECO:0000313" key="11">
    <source>
        <dbReference type="Proteomes" id="UP000014073"/>
    </source>
</evidence>
<protein>
    <submittedName>
        <fullName evidence="10">Efflux ABC transporter, permease protein</fullName>
    </submittedName>
</protein>
<dbReference type="EMBL" id="ACBW01000148">
    <property type="protein sequence ID" value="EEF76669.1"/>
    <property type="molecule type" value="Genomic_DNA"/>
</dbReference>
<evidence type="ECO:0000256" key="2">
    <source>
        <dbReference type="ARBA" id="ARBA00022475"/>
    </source>
</evidence>
<feature type="transmembrane region" description="Helical" evidence="7">
    <location>
        <begin position="302"/>
        <end position="322"/>
    </location>
</feature>
<keyword evidence="2" id="KW-1003">Cell membrane</keyword>
<dbReference type="STRING" id="547042.BACCOPRO_02175"/>
<comment type="caution">
    <text evidence="10">The sequence shown here is derived from an EMBL/GenBank/DDBJ whole genome shotgun (WGS) entry which is preliminary data.</text>
</comment>
<evidence type="ECO:0000313" key="10">
    <source>
        <dbReference type="EMBL" id="EEF76669.1"/>
    </source>
</evidence>
<proteinExistence type="inferred from homology"/>
<dbReference type="PANTHER" id="PTHR30572">
    <property type="entry name" value="MEMBRANE COMPONENT OF TRANSPORTER-RELATED"/>
    <property type="match status" value="1"/>
</dbReference>
<keyword evidence="3 7" id="KW-0812">Transmembrane</keyword>
<feature type="transmembrane region" description="Helical" evidence="7">
    <location>
        <begin position="20"/>
        <end position="36"/>
    </location>
</feature>
<feature type="domain" description="ABC3 transporter permease C-terminal" evidence="8">
    <location>
        <begin position="303"/>
        <end position="433"/>
    </location>
</feature>
<name>S0F8K4_9BACT</name>
<evidence type="ECO:0000259" key="9">
    <source>
        <dbReference type="Pfam" id="PF12704"/>
    </source>
</evidence>
<dbReference type="eggNOG" id="COG0577">
    <property type="taxonomic scope" value="Bacteria"/>
</dbReference>
<keyword evidence="4 7" id="KW-1133">Transmembrane helix</keyword>
<dbReference type="GO" id="GO:0022857">
    <property type="term" value="F:transmembrane transporter activity"/>
    <property type="evidence" value="ECO:0007669"/>
    <property type="project" value="TreeGrafter"/>
</dbReference>
<dbReference type="GO" id="GO:0005886">
    <property type="term" value="C:plasma membrane"/>
    <property type="evidence" value="ECO:0007669"/>
    <property type="project" value="UniProtKB-SubCell"/>
</dbReference>
<feature type="transmembrane region" description="Helical" evidence="7">
    <location>
        <begin position="352"/>
        <end position="372"/>
    </location>
</feature>
<comment type="similarity">
    <text evidence="6">Belongs to the ABC-4 integral membrane protein family.</text>
</comment>
<dbReference type="Proteomes" id="UP000014073">
    <property type="component" value="Unassembled WGS sequence"/>
</dbReference>
<evidence type="ECO:0000256" key="6">
    <source>
        <dbReference type="ARBA" id="ARBA00038076"/>
    </source>
</evidence>
<reference evidence="10 11" key="1">
    <citation type="submission" date="2008-12" db="EMBL/GenBank/DDBJ databases">
        <authorList>
            <person name="Fulton L."/>
            <person name="Clifton S."/>
            <person name="Fulton B."/>
            <person name="Xu J."/>
            <person name="Minx P."/>
            <person name="Pepin K.H."/>
            <person name="Johnson M."/>
            <person name="Bhonagiri V."/>
            <person name="Nash W.E."/>
            <person name="Mardis E.R."/>
            <person name="Wilson R.K."/>
        </authorList>
    </citation>
    <scope>NUCLEOTIDE SEQUENCE [LARGE SCALE GENOMIC DNA]</scope>
    <source>
        <strain evidence="10 11">DSM 18228</strain>
    </source>
</reference>
<feature type="domain" description="MacB-like periplasmic core" evidence="9">
    <location>
        <begin position="147"/>
        <end position="262"/>
    </location>
</feature>
<dbReference type="Pfam" id="PF12704">
    <property type="entry name" value="MacB_PCD"/>
    <property type="match status" value="1"/>
</dbReference>
<keyword evidence="11" id="KW-1185">Reference proteome</keyword>
<dbReference type="InterPro" id="IPR025857">
    <property type="entry name" value="MacB_PCD"/>
</dbReference>
<dbReference type="InterPro" id="IPR003838">
    <property type="entry name" value="ABC3_permease_C"/>
</dbReference>
<feature type="transmembrane region" description="Helical" evidence="7">
    <location>
        <begin position="399"/>
        <end position="423"/>
    </location>
</feature>
<dbReference type="AlphaFoldDB" id="S0F8K4"/>
<evidence type="ECO:0000256" key="3">
    <source>
        <dbReference type="ARBA" id="ARBA00022692"/>
    </source>
</evidence>
<keyword evidence="5 7" id="KW-0472">Membrane</keyword>
<evidence type="ECO:0000256" key="7">
    <source>
        <dbReference type="SAM" id="Phobius"/>
    </source>
</evidence>
<evidence type="ECO:0000259" key="8">
    <source>
        <dbReference type="Pfam" id="PF02687"/>
    </source>
</evidence>
<dbReference type="PANTHER" id="PTHR30572:SF4">
    <property type="entry name" value="ABC TRANSPORTER PERMEASE YTRF"/>
    <property type="match status" value="1"/>
</dbReference>
<accession>S0F8K4</accession>
<gene>
    <name evidence="10" type="ORF">BACCOPRO_02175</name>
</gene>
<dbReference type="InterPro" id="IPR050250">
    <property type="entry name" value="Macrolide_Exporter_MacB"/>
</dbReference>